<dbReference type="AlphaFoldDB" id="A0A8X6NEE0"/>
<accession>A0A8X6NEE0</accession>
<dbReference type="EMBL" id="BMAW01008854">
    <property type="protein sequence ID" value="GFT10791.1"/>
    <property type="molecule type" value="Genomic_DNA"/>
</dbReference>
<protein>
    <submittedName>
        <fullName evidence="1">Uncharacterized protein</fullName>
    </submittedName>
</protein>
<proteinExistence type="predicted"/>
<comment type="caution">
    <text evidence="1">The sequence shown here is derived from an EMBL/GenBank/DDBJ whole genome shotgun (WGS) entry which is preliminary data.</text>
</comment>
<name>A0A8X6NEE0_NEPPI</name>
<gene>
    <name evidence="1" type="ORF">NPIL_216301</name>
</gene>
<evidence type="ECO:0000313" key="1">
    <source>
        <dbReference type="EMBL" id="GFT10791.1"/>
    </source>
</evidence>
<organism evidence="1 2">
    <name type="scientific">Nephila pilipes</name>
    <name type="common">Giant wood spider</name>
    <name type="synonym">Nephila maculata</name>
    <dbReference type="NCBI Taxonomy" id="299642"/>
    <lineage>
        <taxon>Eukaryota</taxon>
        <taxon>Metazoa</taxon>
        <taxon>Ecdysozoa</taxon>
        <taxon>Arthropoda</taxon>
        <taxon>Chelicerata</taxon>
        <taxon>Arachnida</taxon>
        <taxon>Araneae</taxon>
        <taxon>Araneomorphae</taxon>
        <taxon>Entelegynae</taxon>
        <taxon>Araneoidea</taxon>
        <taxon>Nephilidae</taxon>
        <taxon>Nephila</taxon>
    </lineage>
</organism>
<reference evidence="1" key="1">
    <citation type="submission" date="2020-08" db="EMBL/GenBank/DDBJ databases">
        <title>Multicomponent nature underlies the extraordinary mechanical properties of spider dragline silk.</title>
        <authorList>
            <person name="Kono N."/>
            <person name="Nakamura H."/>
            <person name="Mori M."/>
            <person name="Yoshida Y."/>
            <person name="Ohtoshi R."/>
            <person name="Malay A.D."/>
            <person name="Moran D.A.P."/>
            <person name="Tomita M."/>
            <person name="Numata K."/>
            <person name="Arakawa K."/>
        </authorList>
    </citation>
    <scope>NUCLEOTIDE SEQUENCE</scope>
</reference>
<keyword evidence="2" id="KW-1185">Reference proteome</keyword>
<evidence type="ECO:0000313" key="2">
    <source>
        <dbReference type="Proteomes" id="UP000887013"/>
    </source>
</evidence>
<sequence>MSAFRFPITAVLFHVERRKMSVLQLKKRSNGSQRRTILKKEDIMTEWLQPTKLQSGSADLRGEYVTENPVKSKRSYVLGSSTTNRDNLKGQLESGPCSGAIGDIHFNLKQSSSLQQRISHLLVNEKHSKDFSCIVSPEATKVRSSQTKRLTRR</sequence>
<dbReference type="Proteomes" id="UP000887013">
    <property type="component" value="Unassembled WGS sequence"/>
</dbReference>